<evidence type="ECO:0000256" key="1">
    <source>
        <dbReference type="ARBA" id="ARBA00006987"/>
    </source>
</evidence>
<dbReference type="PANTHER" id="PTHR42928">
    <property type="entry name" value="TRICARBOXYLATE-BINDING PROTEIN"/>
    <property type="match status" value="1"/>
</dbReference>
<dbReference type="Proteomes" id="UP000194440">
    <property type="component" value="Plasmid pACP4.2"/>
</dbReference>
<feature type="compositionally biased region" description="Polar residues" evidence="2">
    <location>
        <begin position="70"/>
        <end position="82"/>
    </location>
</feature>
<evidence type="ECO:0000313" key="3">
    <source>
        <dbReference type="EMBL" id="ART61326.1"/>
    </source>
</evidence>
<dbReference type="Gene3D" id="3.40.190.150">
    <property type="entry name" value="Bordetella uptake gene, domain 1"/>
    <property type="match status" value="1"/>
</dbReference>
<evidence type="ECO:0008006" key="5">
    <source>
        <dbReference type="Google" id="ProtNLM"/>
    </source>
</evidence>
<dbReference type="CDD" id="cd07012">
    <property type="entry name" value="PBP2_Bug_TTT"/>
    <property type="match status" value="1"/>
</dbReference>
<dbReference type="PANTHER" id="PTHR42928:SF5">
    <property type="entry name" value="BLR1237 PROTEIN"/>
    <property type="match status" value="1"/>
</dbReference>
<dbReference type="InterPro" id="IPR005064">
    <property type="entry name" value="BUG"/>
</dbReference>
<dbReference type="KEGG" id="acip:CBP36_20325"/>
<accession>A0A240UJM7</accession>
<sequence length="416" mass="44495">MATTLPAVGRAARGATPWAMPLEAPRLCWVDHHWRRFRPMRGADPGEFISSIQRIGQPALPRARRPTRIDSGQQASATTNRGYRQPPRRHPMKTFQVAAALAVSLTCAALPAHAQALASRDYPSRPIRMIVPFPAGGPTDLLARVVGQRMGELMRQPMVVDNKPGANTIIGADAVAKAAPDGYTLLMAIDNTLVMNQYLYAKLPYDPVKDFEPIGKVATTPLVVMTHQAGPQSMQVLVAQAKAGPAAMSYGFGTFTSQLSGELLKRTLGKEVVSVPYKGSAGTTQSLLTKDVTFTIDGITTAMPHFEKGTLRPLARLSAKPIPTLPGVPSMAEVGVKLPDIDVWMALLAPKGTPAAVVDELNRALTQALASKDVQEKLLGAGLLADASTPQALRSFIASEAARWRPVIAEAGIRID</sequence>
<keyword evidence="3" id="KW-0614">Plasmid</keyword>
<gene>
    <name evidence="3" type="ORF">CBP36_20325</name>
</gene>
<dbReference type="Pfam" id="PF03401">
    <property type="entry name" value="TctC"/>
    <property type="match status" value="1"/>
</dbReference>
<dbReference type="InterPro" id="IPR042100">
    <property type="entry name" value="Bug_dom1"/>
</dbReference>
<geneLocation type="plasmid" evidence="3 4">
    <name>pACP4.2</name>
</geneLocation>
<feature type="region of interest" description="Disordered" evidence="2">
    <location>
        <begin position="55"/>
        <end position="89"/>
    </location>
</feature>
<keyword evidence="4" id="KW-1185">Reference proteome</keyword>
<name>A0A240UJM7_9BURK</name>
<dbReference type="KEGG" id="acis:CBP35_20400"/>
<dbReference type="EMBL" id="CP021368">
    <property type="protein sequence ID" value="ART61326.1"/>
    <property type="molecule type" value="Genomic_DNA"/>
</dbReference>
<evidence type="ECO:0000256" key="2">
    <source>
        <dbReference type="SAM" id="MobiDB-lite"/>
    </source>
</evidence>
<evidence type="ECO:0000313" key="4">
    <source>
        <dbReference type="Proteomes" id="UP000194440"/>
    </source>
</evidence>
<protein>
    <recommendedName>
        <fullName evidence="5">Tripartite tricarboxylate transporter substrate binding protein</fullName>
    </recommendedName>
</protein>
<comment type="similarity">
    <text evidence="1">Belongs to the UPF0065 (bug) family.</text>
</comment>
<dbReference type="AlphaFoldDB" id="A0A240UJM7"/>
<proteinExistence type="inferred from homology"/>
<organism evidence="3 4">
    <name type="scientific">Acidovorax carolinensis</name>
    <dbReference type="NCBI Taxonomy" id="553814"/>
    <lineage>
        <taxon>Bacteria</taxon>
        <taxon>Pseudomonadati</taxon>
        <taxon>Pseudomonadota</taxon>
        <taxon>Betaproteobacteria</taxon>
        <taxon>Burkholderiales</taxon>
        <taxon>Comamonadaceae</taxon>
        <taxon>Acidovorax</taxon>
    </lineage>
</organism>
<dbReference type="Gene3D" id="3.40.190.10">
    <property type="entry name" value="Periplasmic binding protein-like II"/>
    <property type="match status" value="1"/>
</dbReference>
<reference evidence="3" key="1">
    <citation type="submission" date="2017-05" db="EMBL/GenBank/DDBJ databases">
        <title>Polyphasic characterization of four soil-derived phenanthrene-degrading Acidovorax strains and proposal of Acidovorax phenanthrenivorans sp. nov.</title>
        <authorList>
            <person name="Singleton D."/>
            <person name="Lee J."/>
            <person name="Dickey A.N."/>
            <person name="Stroud A."/>
            <person name="Scholl E.H."/>
            <person name="Wright F.A."/>
            <person name="Aitken M.D."/>
        </authorList>
    </citation>
    <scope>NUCLEOTIDE SEQUENCE</scope>
    <source>
        <strain evidence="3">P4</strain>
        <plasmid evidence="3">pACP4.2</plasmid>
    </source>
</reference>